<sequence length="267" mass="28259">MVATLRVGWATDRGAVRQFNEDHVFAGGRVVAVADGMGGHAAGDVASAMAVDVMSQLDGQSEHLRPDEVVAALLRANDAIVHSATQEAQRFGMGTTISGLALVWVGGSAHWAVFNVGDSRVYRFFQDELVQATVDHSEVEELVLAGRITPEEARVHPDRNIITRSLGTVPPPQVDIWVTPPVPGERFLVCSDGLVAEVDDGELAEVLRRVEEPAEAASTLLAMALERGARDNVSVLVVALLDVGDDADLGSTLATTLPRGQLGKAEG</sequence>
<dbReference type="Gene3D" id="3.60.40.10">
    <property type="entry name" value="PPM-type phosphatase domain"/>
    <property type="match status" value="1"/>
</dbReference>
<gene>
    <name evidence="2" type="ORF">IPF40_09775</name>
</gene>
<accession>A0A934X6Y3</accession>
<dbReference type="PANTHER" id="PTHR47992">
    <property type="entry name" value="PROTEIN PHOSPHATASE"/>
    <property type="match status" value="1"/>
</dbReference>
<dbReference type="Proteomes" id="UP000718281">
    <property type="component" value="Unassembled WGS sequence"/>
</dbReference>
<dbReference type="SMART" id="SM00332">
    <property type="entry name" value="PP2Cc"/>
    <property type="match status" value="1"/>
</dbReference>
<proteinExistence type="predicted"/>
<organism evidence="2 3">
    <name type="scientific">Candidatus Phosphoribacter hodrii</name>
    <dbReference type="NCBI Taxonomy" id="2953743"/>
    <lineage>
        <taxon>Bacteria</taxon>
        <taxon>Bacillati</taxon>
        <taxon>Actinomycetota</taxon>
        <taxon>Actinomycetes</taxon>
        <taxon>Micrococcales</taxon>
        <taxon>Dermatophilaceae</taxon>
        <taxon>Candidatus Phosphoribacter</taxon>
    </lineage>
</organism>
<dbReference type="CDD" id="cd00143">
    <property type="entry name" value="PP2Cc"/>
    <property type="match status" value="1"/>
</dbReference>
<dbReference type="Pfam" id="PF13672">
    <property type="entry name" value="PP2C_2"/>
    <property type="match status" value="1"/>
</dbReference>
<dbReference type="InterPro" id="IPR001932">
    <property type="entry name" value="PPM-type_phosphatase-like_dom"/>
</dbReference>
<dbReference type="InterPro" id="IPR015655">
    <property type="entry name" value="PP2C"/>
</dbReference>
<dbReference type="EMBL" id="JADIXZ010000004">
    <property type="protein sequence ID" value="MBK6301313.1"/>
    <property type="molecule type" value="Genomic_DNA"/>
</dbReference>
<evidence type="ECO:0000313" key="2">
    <source>
        <dbReference type="EMBL" id="MBK6301313.1"/>
    </source>
</evidence>
<dbReference type="GO" id="GO:0004722">
    <property type="term" value="F:protein serine/threonine phosphatase activity"/>
    <property type="evidence" value="ECO:0007669"/>
    <property type="project" value="InterPro"/>
</dbReference>
<evidence type="ECO:0000313" key="3">
    <source>
        <dbReference type="Proteomes" id="UP000718281"/>
    </source>
</evidence>
<name>A0A934X6Y3_9MICO</name>
<dbReference type="AlphaFoldDB" id="A0A934X6Y3"/>
<dbReference type="SUPFAM" id="SSF81606">
    <property type="entry name" value="PP2C-like"/>
    <property type="match status" value="1"/>
</dbReference>
<dbReference type="InterPro" id="IPR036457">
    <property type="entry name" value="PPM-type-like_dom_sf"/>
</dbReference>
<reference evidence="2 3" key="1">
    <citation type="submission" date="2020-10" db="EMBL/GenBank/DDBJ databases">
        <title>Connecting structure to function with the recovery of over 1000 high-quality activated sludge metagenome-assembled genomes encoding full-length rRNA genes using long-read sequencing.</title>
        <authorList>
            <person name="Singleton C.M."/>
            <person name="Petriglieri F."/>
            <person name="Kristensen J.M."/>
            <person name="Kirkegaard R.H."/>
            <person name="Michaelsen T.Y."/>
            <person name="Andersen M.H."/>
            <person name="Karst S.M."/>
            <person name="Dueholm M.S."/>
            <person name="Nielsen P.H."/>
            <person name="Albertsen M."/>
        </authorList>
    </citation>
    <scope>NUCLEOTIDE SEQUENCE [LARGE SCALE GENOMIC DNA]</scope>
    <source>
        <strain evidence="2">AalE_18-Q3-R2-46_BAT3C.188</strain>
    </source>
</reference>
<protein>
    <submittedName>
        <fullName evidence="2">Serine/threonine-protein phosphatase</fullName>
    </submittedName>
</protein>
<comment type="caution">
    <text evidence="2">The sequence shown here is derived from an EMBL/GenBank/DDBJ whole genome shotgun (WGS) entry which is preliminary data.</text>
</comment>
<evidence type="ECO:0000259" key="1">
    <source>
        <dbReference type="PROSITE" id="PS51746"/>
    </source>
</evidence>
<feature type="domain" description="PPM-type phosphatase" evidence="1">
    <location>
        <begin position="6"/>
        <end position="240"/>
    </location>
</feature>
<dbReference type="SMART" id="SM00331">
    <property type="entry name" value="PP2C_SIG"/>
    <property type="match status" value="1"/>
</dbReference>
<dbReference type="PROSITE" id="PS51746">
    <property type="entry name" value="PPM_2"/>
    <property type="match status" value="1"/>
</dbReference>